<dbReference type="GO" id="GO:0003700">
    <property type="term" value="F:DNA-binding transcription factor activity"/>
    <property type="evidence" value="ECO:0007669"/>
    <property type="project" value="InterPro"/>
</dbReference>
<gene>
    <name evidence="2" type="ORF">MUN33_08120</name>
</gene>
<reference evidence="2" key="1">
    <citation type="submission" date="2022-04" db="EMBL/GenBank/DDBJ databases">
        <title>Corynebacterium kalidii LD5P10.</title>
        <authorList>
            <person name="Sun J.Q."/>
        </authorList>
    </citation>
    <scope>NUCLEOTIDE SEQUENCE</scope>
    <source>
        <strain evidence="2">LD5P10</strain>
    </source>
</reference>
<dbReference type="InterPro" id="IPR036390">
    <property type="entry name" value="WH_DNA-bd_sf"/>
</dbReference>
<dbReference type="GO" id="GO:0006950">
    <property type="term" value="P:response to stress"/>
    <property type="evidence" value="ECO:0007669"/>
    <property type="project" value="TreeGrafter"/>
</dbReference>
<comment type="caution">
    <text evidence="2">The sequence shown here is derived from an EMBL/GenBank/DDBJ whole genome shotgun (WGS) entry which is preliminary data.</text>
</comment>
<dbReference type="RefSeq" id="WP_244804389.1">
    <property type="nucleotide sequence ID" value="NZ_JALIEA010000012.1"/>
</dbReference>
<dbReference type="InterPro" id="IPR036388">
    <property type="entry name" value="WH-like_DNA-bd_sf"/>
</dbReference>
<proteinExistence type="predicted"/>
<dbReference type="Gene3D" id="1.10.10.10">
    <property type="entry name" value="Winged helix-like DNA-binding domain superfamily/Winged helix DNA-binding domain"/>
    <property type="match status" value="1"/>
</dbReference>
<dbReference type="InterPro" id="IPR000835">
    <property type="entry name" value="HTH_MarR-typ"/>
</dbReference>
<accession>A0A9X1WHE4</accession>
<dbReference type="EMBL" id="JALIEA010000012">
    <property type="protein sequence ID" value="MCJ7858680.1"/>
    <property type="molecule type" value="Genomic_DNA"/>
</dbReference>
<sequence length="143" mass="15313">MNSSATADSLAVTVKQVQSLLHQAMDRRLRPLGLTVTQFACLRALHGNPGMSGAELARRLFVSRQSMNGVVTGLEERGYIDRSTPPGPRRDRAATLTDVAVARLREAETAVADVVDGMYRGIPDAELADTLRVLTRVAGNLGG</sequence>
<feature type="domain" description="HTH marR-type" evidence="1">
    <location>
        <begin position="7"/>
        <end position="139"/>
    </location>
</feature>
<name>A0A9X1WHE4_9CORY</name>
<dbReference type="PANTHER" id="PTHR33164:SF43">
    <property type="entry name" value="HTH-TYPE TRANSCRIPTIONAL REPRESSOR YETL"/>
    <property type="match status" value="1"/>
</dbReference>
<dbReference type="Proteomes" id="UP001139207">
    <property type="component" value="Unassembled WGS sequence"/>
</dbReference>
<evidence type="ECO:0000259" key="1">
    <source>
        <dbReference type="PROSITE" id="PS50995"/>
    </source>
</evidence>
<dbReference type="PROSITE" id="PS50995">
    <property type="entry name" value="HTH_MARR_2"/>
    <property type="match status" value="1"/>
</dbReference>
<organism evidence="2 3">
    <name type="scientific">Corynebacterium kalidii</name>
    <dbReference type="NCBI Taxonomy" id="2931982"/>
    <lineage>
        <taxon>Bacteria</taxon>
        <taxon>Bacillati</taxon>
        <taxon>Actinomycetota</taxon>
        <taxon>Actinomycetes</taxon>
        <taxon>Mycobacteriales</taxon>
        <taxon>Corynebacteriaceae</taxon>
        <taxon>Corynebacterium</taxon>
    </lineage>
</organism>
<dbReference type="InterPro" id="IPR039422">
    <property type="entry name" value="MarR/SlyA-like"/>
</dbReference>
<keyword evidence="3" id="KW-1185">Reference proteome</keyword>
<dbReference type="Pfam" id="PF12802">
    <property type="entry name" value="MarR_2"/>
    <property type="match status" value="1"/>
</dbReference>
<dbReference type="AlphaFoldDB" id="A0A9X1WHE4"/>
<dbReference type="PANTHER" id="PTHR33164">
    <property type="entry name" value="TRANSCRIPTIONAL REGULATOR, MARR FAMILY"/>
    <property type="match status" value="1"/>
</dbReference>
<evidence type="ECO:0000313" key="2">
    <source>
        <dbReference type="EMBL" id="MCJ7858680.1"/>
    </source>
</evidence>
<protein>
    <submittedName>
        <fullName evidence="2">MarR family transcriptional regulator</fullName>
    </submittedName>
</protein>
<evidence type="ECO:0000313" key="3">
    <source>
        <dbReference type="Proteomes" id="UP001139207"/>
    </source>
</evidence>
<dbReference type="SMART" id="SM00347">
    <property type="entry name" value="HTH_MARR"/>
    <property type="match status" value="1"/>
</dbReference>
<dbReference type="SUPFAM" id="SSF46785">
    <property type="entry name" value="Winged helix' DNA-binding domain"/>
    <property type="match status" value="1"/>
</dbReference>